<dbReference type="SUPFAM" id="SSF52038">
    <property type="entry name" value="Barstar-related"/>
    <property type="match status" value="1"/>
</dbReference>
<organism evidence="3 4">
    <name type="scientific">Streptomyces physcomitrii</name>
    <dbReference type="NCBI Taxonomy" id="2724184"/>
    <lineage>
        <taxon>Bacteria</taxon>
        <taxon>Bacillati</taxon>
        <taxon>Actinomycetota</taxon>
        <taxon>Actinomycetes</taxon>
        <taxon>Kitasatosporales</taxon>
        <taxon>Streptomycetaceae</taxon>
        <taxon>Streptomyces</taxon>
    </lineage>
</organism>
<feature type="domain" description="Barstar (barnase inhibitor)" evidence="2">
    <location>
        <begin position="16"/>
        <end position="102"/>
    </location>
</feature>
<protein>
    <submittedName>
        <fullName evidence="3">Barstar family protein</fullName>
    </submittedName>
</protein>
<dbReference type="Pfam" id="PF01337">
    <property type="entry name" value="Barstar"/>
    <property type="match status" value="1"/>
</dbReference>
<name>A0ABX1H797_9ACTN</name>
<dbReference type="Proteomes" id="UP000772196">
    <property type="component" value="Unassembled WGS sequence"/>
</dbReference>
<proteinExistence type="inferred from homology"/>
<dbReference type="EMBL" id="JAAWWP010000015">
    <property type="protein sequence ID" value="NKI43957.1"/>
    <property type="molecule type" value="Genomic_DNA"/>
</dbReference>
<evidence type="ECO:0000259" key="2">
    <source>
        <dbReference type="Pfam" id="PF01337"/>
    </source>
</evidence>
<comment type="caution">
    <text evidence="3">The sequence shown here is derived from an EMBL/GenBank/DDBJ whole genome shotgun (WGS) entry which is preliminary data.</text>
</comment>
<gene>
    <name evidence="3" type="ORF">HFV08_22440</name>
</gene>
<dbReference type="InterPro" id="IPR035905">
    <property type="entry name" value="Barstar-like_sf"/>
</dbReference>
<dbReference type="CDD" id="cd05141">
    <property type="entry name" value="Barstar_evA4336-like"/>
    <property type="match status" value="1"/>
</dbReference>
<keyword evidence="4" id="KW-1185">Reference proteome</keyword>
<evidence type="ECO:0000313" key="4">
    <source>
        <dbReference type="Proteomes" id="UP000772196"/>
    </source>
</evidence>
<dbReference type="RefSeq" id="WP_168541796.1">
    <property type="nucleotide sequence ID" value="NZ_JAAWWP010000015.1"/>
</dbReference>
<dbReference type="InterPro" id="IPR000468">
    <property type="entry name" value="Barstar"/>
</dbReference>
<comment type="similarity">
    <text evidence="1">Belongs to the barstar family.</text>
</comment>
<evidence type="ECO:0000256" key="1">
    <source>
        <dbReference type="ARBA" id="ARBA00006845"/>
    </source>
</evidence>
<reference evidence="3 4" key="1">
    <citation type="submission" date="2020-04" db="EMBL/GenBank/DDBJ databases">
        <title>Phylogenetic Diversity and Antibacterial Activity against Ralstonia solanacearum of Endophytic Actinomycete Isolated from Moss.</title>
        <authorList>
            <person name="Zhuang X."/>
        </authorList>
    </citation>
    <scope>NUCLEOTIDE SEQUENCE [LARGE SCALE GENOMIC DNA]</scope>
    <source>
        <strain evidence="3 4">LD120</strain>
    </source>
</reference>
<evidence type="ECO:0000313" key="3">
    <source>
        <dbReference type="EMBL" id="NKI43957.1"/>
    </source>
</evidence>
<sequence length="113" mass="11716">MTEQSLTAAAAEAGWSAVRLDLAGVRGKSAFMDRCASALALPDWFGRNWDALADSLTDSPALTGGTGGRLLLVTGWQDFARAAPGEWHTAQEIFGEAARQDGALTVALALGPA</sequence>
<accession>A0ABX1H797</accession>
<dbReference type="Gene3D" id="3.30.370.10">
    <property type="entry name" value="Barstar-like"/>
    <property type="match status" value="1"/>
</dbReference>